<protein>
    <recommendedName>
        <fullName evidence="3">MarR family transcriptional regulator</fullName>
    </recommendedName>
</protein>
<gene>
    <name evidence="1" type="ORF">CAL20_09770</name>
</gene>
<name>A0A261U6U4_9BORD</name>
<evidence type="ECO:0008006" key="3">
    <source>
        <dbReference type="Google" id="ProtNLM"/>
    </source>
</evidence>
<reference evidence="1 2" key="1">
    <citation type="submission" date="2017-05" db="EMBL/GenBank/DDBJ databases">
        <title>Complete and WGS of Bordetella genogroups.</title>
        <authorList>
            <person name="Spilker T."/>
            <person name="LiPuma J."/>
        </authorList>
    </citation>
    <scope>NUCLEOTIDE SEQUENCE [LARGE SCALE GENOMIC DNA]</scope>
    <source>
        <strain evidence="1 2">AU9919</strain>
    </source>
</reference>
<keyword evidence="2" id="KW-1185">Reference proteome</keyword>
<evidence type="ECO:0000313" key="1">
    <source>
        <dbReference type="EMBL" id="OZI57654.1"/>
    </source>
</evidence>
<comment type="caution">
    <text evidence="1">The sequence shown here is derived from an EMBL/GenBank/DDBJ whole genome shotgun (WGS) entry which is preliminary data.</text>
</comment>
<proteinExistence type="predicted"/>
<sequence>MKYAREVIDLMACYPGRQFRMAEIMRHVGRCLSRSAAAEEAMRRGVRRVLDHLVDSGQVERSGGNTKAVAYFWRPVGQMSQYSPQLGQNIGQYGRDLAP</sequence>
<evidence type="ECO:0000313" key="2">
    <source>
        <dbReference type="Proteomes" id="UP000216885"/>
    </source>
</evidence>
<dbReference type="AlphaFoldDB" id="A0A261U6U4"/>
<dbReference type="EMBL" id="NEVQ01000012">
    <property type="protein sequence ID" value="OZI57654.1"/>
    <property type="molecule type" value="Genomic_DNA"/>
</dbReference>
<dbReference type="Proteomes" id="UP000216885">
    <property type="component" value="Unassembled WGS sequence"/>
</dbReference>
<accession>A0A261U6U4</accession>
<organism evidence="1 2">
    <name type="scientific">Bordetella genomosp. 4</name>
    <dbReference type="NCBI Taxonomy" id="463044"/>
    <lineage>
        <taxon>Bacteria</taxon>
        <taxon>Pseudomonadati</taxon>
        <taxon>Pseudomonadota</taxon>
        <taxon>Betaproteobacteria</taxon>
        <taxon>Burkholderiales</taxon>
        <taxon>Alcaligenaceae</taxon>
        <taxon>Bordetella</taxon>
    </lineage>
</organism>